<dbReference type="Proteomes" id="UP000005990">
    <property type="component" value="Unassembled WGS sequence"/>
</dbReference>
<proteinExistence type="predicted"/>
<dbReference type="AlphaFoldDB" id="E4KR27"/>
<organism evidence="2 3">
    <name type="scientific">Eremococcus coleocola ACS-139-V-Col8</name>
    <dbReference type="NCBI Taxonomy" id="908337"/>
    <lineage>
        <taxon>Bacteria</taxon>
        <taxon>Bacillati</taxon>
        <taxon>Bacillota</taxon>
        <taxon>Bacilli</taxon>
        <taxon>Lactobacillales</taxon>
        <taxon>Aerococcaceae</taxon>
        <taxon>Eremococcus</taxon>
    </lineage>
</organism>
<dbReference type="InterPro" id="IPR050303">
    <property type="entry name" value="GatZ_KbaZ_carbometab"/>
</dbReference>
<dbReference type="GO" id="GO:0005886">
    <property type="term" value="C:plasma membrane"/>
    <property type="evidence" value="ECO:0007669"/>
    <property type="project" value="TreeGrafter"/>
</dbReference>
<dbReference type="GO" id="GO:0009401">
    <property type="term" value="P:phosphoenolpyruvate-dependent sugar phosphotransferase system"/>
    <property type="evidence" value="ECO:0007669"/>
    <property type="project" value="InterPro"/>
</dbReference>
<dbReference type="Pfam" id="PF03613">
    <property type="entry name" value="EIID-AGA"/>
    <property type="match status" value="1"/>
</dbReference>
<feature type="transmembrane region" description="Helical" evidence="1">
    <location>
        <begin position="179"/>
        <end position="199"/>
    </location>
</feature>
<keyword evidence="1" id="KW-0472">Membrane</keyword>
<reference evidence="2 3" key="1">
    <citation type="submission" date="2010-10" db="EMBL/GenBank/DDBJ databases">
        <authorList>
            <person name="Durkin A.S."/>
            <person name="Madupu R."/>
            <person name="Torralba M."/>
            <person name="Gillis M."/>
            <person name="Methe B."/>
            <person name="Sutton G."/>
            <person name="Nelson K.E."/>
        </authorList>
    </citation>
    <scope>NUCLEOTIDE SEQUENCE [LARGE SCALE GENOMIC DNA]</scope>
    <source>
        <strain evidence="2 3">ACS-139-V-Col8</strain>
    </source>
</reference>
<dbReference type="EMBL" id="AENN01000017">
    <property type="protein sequence ID" value="EFR30767.1"/>
    <property type="molecule type" value="Genomic_DNA"/>
</dbReference>
<accession>E4KR27</accession>
<gene>
    <name evidence="2" type="primary">manZ</name>
    <name evidence="2" type="ORF">HMPREF9257_0740</name>
</gene>
<name>E4KR27_9LACT</name>
<dbReference type="PANTHER" id="PTHR32502:SF27">
    <property type="entry name" value="PTS SYSTEM, MANNOSE-SPECIFIC IID COMPONENT"/>
    <property type="match status" value="1"/>
</dbReference>
<protein>
    <submittedName>
        <fullName evidence="2">PTS system, mannose/fructose/sorbose family, IID component</fullName>
    </submittedName>
</protein>
<dbReference type="NCBIfam" id="TIGR00828">
    <property type="entry name" value="EIID-AGA"/>
    <property type="match status" value="1"/>
</dbReference>
<evidence type="ECO:0000313" key="2">
    <source>
        <dbReference type="EMBL" id="EFR30767.1"/>
    </source>
</evidence>
<evidence type="ECO:0000256" key="1">
    <source>
        <dbReference type="SAM" id="Phobius"/>
    </source>
</evidence>
<dbReference type="OrthoDB" id="9795582at2"/>
<comment type="caution">
    <text evidence="2">The sequence shown here is derived from an EMBL/GenBank/DDBJ whole genome shotgun (WGS) entry which is preliminary data.</text>
</comment>
<dbReference type="PANTHER" id="PTHR32502">
    <property type="entry name" value="N-ACETYLGALACTOSAMINE PERMEASE II COMPONENT-RELATED"/>
    <property type="match status" value="1"/>
</dbReference>
<dbReference type="RefSeq" id="WP_006418927.1">
    <property type="nucleotide sequence ID" value="NZ_AENN01000017.1"/>
</dbReference>
<keyword evidence="1" id="KW-0812">Transmembrane</keyword>
<keyword evidence="1" id="KW-1133">Transmembrane helix</keyword>
<dbReference type="eggNOG" id="COG3716">
    <property type="taxonomic scope" value="Bacteria"/>
</dbReference>
<evidence type="ECO:0000313" key="3">
    <source>
        <dbReference type="Proteomes" id="UP000005990"/>
    </source>
</evidence>
<sequence>MTEEKRITLSKADRRSVMLRSQFLQGSWNYERMQNGGWAYALIPALKKLYPQHDDAVAALKRHMEFFNTHPYLASPILGVTLAIEEEKANGADIDDAAIQGVKIGMMGPLAGIGDPVFWFTVRPILGAIAASLATGGSIIAPLFFFIAWNIIRMAFLWYTQELGYKSGSEITKDLSGGLLQTITKGASILGMFIMGILVQRWTSINFPMVVSRVPLSEGAYVEFPDGAVDGGKLQEILGQVASGMSISPEKVTTLQNNLDQLIPGFAALLLTFACMWLLKKNVSPIIIIFGLFAIGILGHLVGIF</sequence>
<dbReference type="PROSITE" id="PS51108">
    <property type="entry name" value="PTS_EIID"/>
    <property type="match status" value="1"/>
</dbReference>
<dbReference type="InterPro" id="IPR004704">
    <property type="entry name" value="PTS_IID_man"/>
</dbReference>
<dbReference type="STRING" id="908337.HMPREF9257_0740"/>
<feature type="transmembrane region" description="Helical" evidence="1">
    <location>
        <begin position="286"/>
        <end position="304"/>
    </location>
</feature>
<keyword evidence="3" id="KW-1185">Reference proteome</keyword>